<sequence>MNIVSISFKKTLMNHIVTNKTPESCKKNVIDRENDDFTDIDACGEKLEFYHAVLT</sequence>
<comment type="caution">
    <text evidence="1">The sequence shown here is derived from an EMBL/GenBank/DDBJ whole genome shotgun (WGS) entry which is preliminary data.</text>
</comment>
<gene>
    <name evidence="1" type="ORF">KAM351_08860</name>
</gene>
<evidence type="ECO:0000313" key="1">
    <source>
        <dbReference type="EMBL" id="GJA62275.1"/>
    </source>
</evidence>
<protein>
    <submittedName>
        <fullName evidence="1">Uncharacterized protein</fullName>
    </submittedName>
</protein>
<dbReference type="AlphaFoldDB" id="A0AA37CUL0"/>
<reference evidence="1" key="1">
    <citation type="submission" date="2021-07" db="EMBL/GenBank/DDBJ databases">
        <title>Draft genome sequence of carbapenem-resistant Aeromonas spp. in Japan.</title>
        <authorList>
            <person name="Maehana S."/>
            <person name="Suzuki M."/>
            <person name="Kitasato H."/>
        </authorList>
    </citation>
    <scope>NUCLEOTIDE SEQUENCE</scope>
    <source>
        <strain evidence="1">KAM351</strain>
    </source>
</reference>
<name>A0AA37CUL0_AERCA</name>
<evidence type="ECO:0000313" key="2">
    <source>
        <dbReference type="Proteomes" id="UP000886934"/>
    </source>
</evidence>
<proteinExistence type="predicted"/>
<accession>A0AA37CUL0</accession>
<dbReference type="Proteomes" id="UP000886934">
    <property type="component" value="Unassembled WGS sequence"/>
</dbReference>
<dbReference type="EMBL" id="BPNN01000008">
    <property type="protein sequence ID" value="GJA62275.1"/>
    <property type="molecule type" value="Genomic_DNA"/>
</dbReference>
<organism evidence="1 2">
    <name type="scientific">Aeromonas caviae</name>
    <name type="common">Aeromonas punctata</name>
    <dbReference type="NCBI Taxonomy" id="648"/>
    <lineage>
        <taxon>Bacteria</taxon>
        <taxon>Pseudomonadati</taxon>
        <taxon>Pseudomonadota</taxon>
        <taxon>Gammaproteobacteria</taxon>
        <taxon>Aeromonadales</taxon>
        <taxon>Aeromonadaceae</taxon>
        <taxon>Aeromonas</taxon>
    </lineage>
</organism>